<proteinExistence type="predicted"/>
<dbReference type="AlphaFoldDB" id="A0A0E9WC40"/>
<name>A0A0E9WC40_ANGAN</name>
<accession>A0A0E9WC40</accession>
<evidence type="ECO:0000313" key="1">
    <source>
        <dbReference type="EMBL" id="JAH87959.1"/>
    </source>
</evidence>
<organism evidence="1">
    <name type="scientific">Anguilla anguilla</name>
    <name type="common">European freshwater eel</name>
    <name type="synonym">Muraena anguilla</name>
    <dbReference type="NCBI Taxonomy" id="7936"/>
    <lineage>
        <taxon>Eukaryota</taxon>
        <taxon>Metazoa</taxon>
        <taxon>Chordata</taxon>
        <taxon>Craniata</taxon>
        <taxon>Vertebrata</taxon>
        <taxon>Euteleostomi</taxon>
        <taxon>Actinopterygii</taxon>
        <taxon>Neopterygii</taxon>
        <taxon>Teleostei</taxon>
        <taxon>Anguilliformes</taxon>
        <taxon>Anguillidae</taxon>
        <taxon>Anguilla</taxon>
    </lineage>
</organism>
<reference evidence="1" key="2">
    <citation type="journal article" date="2015" name="Fish Shellfish Immunol.">
        <title>Early steps in the European eel (Anguilla anguilla)-Vibrio vulnificus interaction in the gills: Role of the RtxA13 toxin.</title>
        <authorList>
            <person name="Callol A."/>
            <person name="Pajuelo D."/>
            <person name="Ebbesson L."/>
            <person name="Teles M."/>
            <person name="MacKenzie S."/>
            <person name="Amaro C."/>
        </authorList>
    </citation>
    <scope>NUCLEOTIDE SEQUENCE</scope>
</reference>
<reference evidence="1" key="1">
    <citation type="submission" date="2014-11" db="EMBL/GenBank/DDBJ databases">
        <authorList>
            <person name="Amaro Gonzalez C."/>
        </authorList>
    </citation>
    <scope>NUCLEOTIDE SEQUENCE</scope>
</reference>
<dbReference type="EMBL" id="GBXM01020618">
    <property type="protein sequence ID" value="JAH87959.1"/>
    <property type="molecule type" value="Transcribed_RNA"/>
</dbReference>
<sequence>MTQFLQHAHLFTSQVFYYHYYYLLNTLISKAILVAHCPKVQCQV</sequence>
<protein>
    <submittedName>
        <fullName evidence="1">Uncharacterized protein</fullName>
    </submittedName>
</protein>